<evidence type="ECO:0000256" key="1">
    <source>
        <dbReference type="SAM" id="Phobius"/>
    </source>
</evidence>
<dbReference type="OrthoDB" id="8371646at2"/>
<proteinExistence type="predicted"/>
<keyword evidence="1" id="KW-1133">Transmembrane helix</keyword>
<name>A0A2P7AZP7_9HYPH</name>
<protein>
    <submittedName>
        <fullName evidence="2">Phage holin family protein</fullName>
    </submittedName>
</protein>
<dbReference type="Pfam" id="PF07332">
    <property type="entry name" value="Phage_holin_3_6"/>
    <property type="match status" value="1"/>
</dbReference>
<feature type="transmembrane region" description="Helical" evidence="1">
    <location>
        <begin position="84"/>
        <end position="106"/>
    </location>
</feature>
<gene>
    <name evidence="2" type="ORF">CU100_02650</name>
</gene>
<organism evidence="2 3">
    <name type="scientific">Phyllobacterium endophyticum</name>
    <dbReference type="NCBI Taxonomy" id="1149773"/>
    <lineage>
        <taxon>Bacteria</taxon>
        <taxon>Pseudomonadati</taxon>
        <taxon>Pseudomonadota</taxon>
        <taxon>Alphaproteobacteria</taxon>
        <taxon>Hyphomicrobiales</taxon>
        <taxon>Phyllobacteriaceae</taxon>
        <taxon>Phyllobacterium</taxon>
    </lineage>
</organism>
<evidence type="ECO:0000313" key="2">
    <source>
        <dbReference type="EMBL" id="PSH59688.1"/>
    </source>
</evidence>
<dbReference type="AlphaFoldDB" id="A0A2P7AZP7"/>
<reference evidence="3" key="1">
    <citation type="submission" date="2017-11" db="EMBL/GenBank/DDBJ databases">
        <authorList>
            <person name="Kuznetsova I."/>
            <person name="Sazanova A."/>
            <person name="Chirak E."/>
            <person name="Safronova V."/>
            <person name="Willems A."/>
        </authorList>
    </citation>
    <scope>NUCLEOTIDE SEQUENCE [LARGE SCALE GENOMIC DNA]</scope>
    <source>
        <strain evidence="3">PEPV15</strain>
    </source>
</reference>
<keyword evidence="1" id="KW-0812">Transmembrane</keyword>
<dbReference type="EMBL" id="PGGN01000001">
    <property type="protein sequence ID" value="PSH59688.1"/>
    <property type="molecule type" value="Genomic_DNA"/>
</dbReference>
<comment type="caution">
    <text evidence="2">The sequence shown here is derived from an EMBL/GenBank/DDBJ whole genome shotgun (WGS) entry which is preliminary data.</text>
</comment>
<evidence type="ECO:0000313" key="3">
    <source>
        <dbReference type="Proteomes" id="UP000241158"/>
    </source>
</evidence>
<keyword evidence="1" id="KW-0472">Membrane</keyword>
<accession>A0A2P7AZP7</accession>
<dbReference type="InterPro" id="IPR009937">
    <property type="entry name" value="Phage_holin_3_6"/>
</dbReference>
<keyword evidence="3" id="KW-1185">Reference proteome</keyword>
<feature type="transmembrane region" description="Helical" evidence="1">
    <location>
        <begin position="50"/>
        <end position="78"/>
    </location>
</feature>
<dbReference type="RefSeq" id="WP_106714991.1">
    <property type="nucleotide sequence ID" value="NZ_JACHXT010000002.1"/>
</dbReference>
<sequence>MADLNQNKPLSELIGSLLADVTGLIRKEITLAKTEASESLSRALGGLETLGIGLVLAIGALGVLLSAAVTGVTVLLVGQGFTETAASALAALIVGLLVGIIAWAMISRGFAALRANNWKLERTAASIGRDAEVVKEKTS</sequence>
<dbReference type="Proteomes" id="UP000241158">
    <property type="component" value="Unassembled WGS sequence"/>
</dbReference>